<dbReference type="Proteomes" id="UP000276254">
    <property type="component" value="Chromosome"/>
</dbReference>
<dbReference type="EMBL" id="CP032829">
    <property type="protein sequence ID" value="AYJ87943.1"/>
    <property type="molecule type" value="Genomic_DNA"/>
</dbReference>
<organism evidence="2 3">
    <name type="scientific">Sphingomonas paeninsulae</name>
    <dbReference type="NCBI Taxonomy" id="2319844"/>
    <lineage>
        <taxon>Bacteria</taxon>
        <taxon>Pseudomonadati</taxon>
        <taxon>Pseudomonadota</taxon>
        <taxon>Alphaproteobacteria</taxon>
        <taxon>Sphingomonadales</taxon>
        <taxon>Sphingomonadaceae</taxon>
        <taxon>Sphingomonas</taxon>
    </lineage>
</organism>
<dbReference type="AlphaFoldDB" id="A0A494TLQ5"/>
<dbReference type="Pfam" id="PF06412">
    <property type="entry name" value="TraD"/>
    <property type="match status" value="1"/>
</dbReference>
<evidence type="ECO:0000256" key="1">
    <source>
        <dbReference type="SAM" id="MobiDB-lite"/>
    </source>
</evidence>
<name>A0A494TLQ5_SPHPE</name>
<evidence type="ECO:0000313" key="3">
    <source>
        <dbReference type="Proteomes" id="UP000276254"/>
    </source>
</evidence>
<gene>
    <name evidence="2" type="ORF">D3Y57_11975</name>
</gene>
<evidence type="ECO:0000313" key="2">
    <source>
        <dbReference type="EMBL" id="AYJ87943.1"/>
    </source>
</evidence>
<keyword evidence="3" id="KW-1185">Reference proteome</keyword>
<dbReference type="KEGG" id="spha:D3Y57_11975"/>
<feature type="compositionally biased region" description="Polar residues" evidence="1">
    <location>
        <begin position="90"/>
        <end position="100"/>
    </location>
</feature>
<dbReference type="InterPro" id="IPR009444">
    <property type="entry name" value="Conjugal_tfr_TraD_a-type"/>
</dbReference>
<reference evidence="2 3" key="1">
    <citation type="submission" date="2018-09" db="EMBL/GenBank/DDBJ databases">
        <title>Sphingomonas peninsula sp. nov., isolated from fildes peninsula, Antarctic soil.</title>
        <authorList>
            <person name="Yingchao G."/>
        </authorList>
    </citation>
    <scope>NUCLEOTIDE SEQUENCE [LARGE SCALE GENOMIC DNA]</scope>
    <source>
        <strain evidence="2 3">YZ-8</strain>
    </source>
</reference>
<accession>A0A494TLQ5</accession>
<sequence length="100" mass="10523">MRKPRDYDAELQALTEKAKGLKERKVRKLGELVVATGADALPLEMLAGVLLAAVETEDASAKEAWRTKGAAFFQGTRQSPGHTAPDKTGVATNNGGAASD</sequence>
<proteinExistence type="predicted"/>
<dbReference type="RefSeq" id="WP_121155833.1">
    <property type="nucleotide sequence ID" value="NZ_CP032829.1"/>
</dbReference>
<dbReference type="OrthoDB" id="7284210at2"/>
<protein>
    <submittedName>
        <fullName evidence="2">Conjugal transfer protein TraD</fullName>
    </submittedName>
</protein>
<feature type="region of interest" description="Disordered" evidence="1">
    <location>
        <begin position="71"/>
        <end position="100"/>
    </location>
</feature>